<dbReference type="SUPFAM" id="SSF50249">
    <property type="entry name" value="Nucleic acid-binding proteins"/>
    <property type="match status" value="1"/>
</dbReference>
<evidence type="ECO:0000256" key="3">
    <source>
        <dbReference type="ARBA" id="ARBA00022598"/>
    </source>
</evidence>
<dbReference type="Pfam" id="PF01068">
    <property type="entry name" value="DNA_ligase_A_M"/>
    <property type="match status" value="1"/>
</dbReference>
<sequence>MSATSNPHGVRPALAILSRERRYGPGRLYERKLDGERCVARCDGNRAILLSRSSRDVTDSFPEVADAVAAQPADDLLLDGEVVAVEGHRTSFARLQGRMQSHRPEPARESSVRIFYYVFDLLRHDGEDVTAVPLRDRKQLLRSAVRFADPIRYVPHRNQAHEDYFSRICHRGWEGLIVKRADDGYPSGRTSSWLKFKCEAGQELIIVGGTDPTGSRAGLGALLLGYNAGDDLVYAGKVGTGFSEQVLRDLADRLADLEVPTSPCTSGRLPSRGAHWARAELVAEVAFTEWTRADQLRHPRYLGLRRDKPARDVVREGQEMYR</sequence>
<dbReference type="InterPro" id="IPR012310">
    <property type="entry name" value="DNA_ligase_ATP-dep_cent"/>
</dbReference>
<evidence type="ECO:0000256" key="2">
    <source>
        <dbReference type="ARBA" id="ARBA00012727"/>
    </source>
</evidence>
<evidence type="ECO:0000313" key="7">
    <source>
        <dbReference type="Proteomes" id="UP000199103"/>
    </source>
</evidence>
<dbReference type="NCBIfam" id="TIGR02779">
    <property type="entry name" value="NHEJ_ligase_lig"/>
    <property type="match status" value="1"/>
</dbReference>
<dbReference type="GO" id="GO:0006281">
    <property type="term" value="P:DNA repair"/>
    <property type="evidence" value="ECO:0007669"/>
    <property type="project" value="InterPro"/>
</dbReference>
<keyword evidence="3" id="KW-0436">Ligase</keyword>
<comment type="similarity">
    <text evidence="1">Belongs to the ATP-dependent DNA ligase family.</text>
</comment>
<keyword evidence="7" id="KW-1185">Reference proteome</keyword>
<dbReference type="GO" id="GO:0003910">
    <property type="term" value="F:DNA ligase (ATP) activity"/>
    <property type="evidence" value="ECO:0007669"/>
    <property type="project" value="UniProtKB-EC"/>
</dbReference>
<name>A0A1H1NA92_9ACTN</name>
<protein>
    <recommendedName>
        <fullName evidence="2">DNA ligase (ATP)</fullName>
        <ecNumber evidence="2">6.5.1.1</ecNumber>
    </recommendedName>
</protein>
<evidence type="ECO:0000256" key="1">
    <source>
        <dbReference type="ARBA" id="ARBA00007572"/>
    </source>
</evidence>
<dbReference type="STRING" id="630515.SAMN04489812_0446"/>
<dbReference type="InterPro" id="IPR012340">
    <property type="entry name" value="NA-bd_OB-fold"/>
</dbReference>
<proteinExistence type="inferred from homology"/>
<dbReference type="OrthoDB" id="9802472at2"/>
<dbReference type="RefSeq" id="WP_091519185.1">
    <property type="nucleotide sequence ID" value="NZ_LT629772.1"/>
</dbReference>
<dbReference type="EMBL" id="LT629772">
    <property type="protein sequence ID" value="SDR95867.1"/>
    <property type="molecule type" value="Genomic_DNA"/>
</dbReference>
<dbReference type="SUPFAM" id="SSF56091">
    <property type="entry name" value="DNA ligase/mRNA capping enzyme, catalytic domain"/>
    <property type="match status" value="1"/>
</dbReference>
<dbReference type="PROSITE" id="PS50160">
    <property type="entry name" value="DNA_LIGASE_A3"/>
    <property type="match status" value="1"/>
</dbReference>
<dbReference type="AlphaFoldDB" id="A0A1H1NA92"/>
<dbReference type="Pfam" id="PF04679">
    <property type="entry name" value="DNA_ligase_A_C"/>
    <property type="match status" value="1"/>
</dbReference>
<dbReference type="GO" id="GO:0006310">
    <property type="term" value="P:DNA recombination"/>
    <property type="evidence" value="ECO:0007669"/>
    <property type="project" value="InterPro"/>
</dbReference>
<organism evidence="6 7">
    <name type="scientific">Microlunatus soli</name>
    <dbReference type="NCBI Taxonomy" id="630515"/>
    <lineage>
        <taxon>Bacteria</taxon>
        <taxon>Bacillati</taxon>
        <taxon>Actinomycetota</taxon>
        <taxon>Actinomycetes</taxon>
        <taxon>Propionibacteriales</taxon>
        <taxon>Propionibacteriaceae</taxon>
        <taxon>Microlunatus</taxon>
    </lineage>
</organism>
<feature type="domain" description="ATP-dependent DNA ligase family profile" evidence="5">
    <location>
        <begin position="107"/>
        <end position="197"/>
    </location>
</feature>
<dbReference type="InterPro" id="IPR014146">
    <property type="entry name" value="LigD_ligase_dom"/>
</dbReference>
<accession>A0A1H1NA92</accession>
<dbReference type="EC" id="6.5.1.1" evidence="2"/>
<dbReference type="CDD" id="cd07971">
    <property type="entry name" value="OBF_DNA_ligase_LigD"/>
    <property type="match status" value="1"/>
</dbReference>
<evidence type="ECO:0000259" key="5">
    <source>
        <dbReference type="PROSITE" id="PS50160"/>
    </source>
</evidence>
<reference evidence="6 7" key="1">
    <citation type="submission" date="2016-10" db="EMBL/GenBank/DDBJ databases">
        <authorList>
            <person name="de Groot N.N."/>
        </authorList>
    </citation>
    <scope>NUCLEOTIDE SEQUENCE [LARGE SCALE GENOMIC DNA]</scope>
    <source>
        <strain evidence="6 7">DSM 21800</strain>
    </source>
</reference>
<dbReference type="PANTHER" id="PTHR45674:SF4">
    <property type="entry name" value="DNA LIGASE 1"/>
    <property type="match status" value="1"/>
</dbReference>
<evidence type="ECO:0000256" key="4">
    <source>
        <dbReference type="ARBA" id="ARBA00034003"/>
    </source>
</evidence>
<evidence type="ECO:0000313" key="6">
    <source>
        <dbReference type="EMBL" id="SDR95867.1"/>
    </source>
</evidence>
<dbReference type="InterPro" id="IPR050191">
    <property type="entry name" value="ATP-dep_DNA_ligase"/>
</dbReference>
<dbReference type="Proteomes" id="UP000199103">
    <property type="component" value="Chromosome I"/>
</dbReference>
<dbReference type="PANTHER" id="PTHR45674">
    <property type="entry name" value="DNA LIGASE 1/3 FAMILY MEMBER"/>
    <property type="match status" value="1"/>
</dbReference>
<dbReference type="CDD" id="cd07906">
    <property type="entry name" value="Adenylation_DNA_ligase_LigD_LigC"/>
    <property type="match status" value="1"/>
</dbReference>
<dbReference type="Gene3D" id="3.30.470.30">
    <property type="entry name" value="DNA ligase/mRNA capping enzyme"/>
    <property type="match status" value="1"/>
</dbReference>
<dbReference type="PROSITE" id="PS00697">
    <property type="entry name" value="DNA_LIGASE_A1"/>
    <property type="match status" value="1"/>
</dbReference>
<comment type="catalytic activity">
    <reaction evidence="4">
        <text>ATP + (deoxyribonucleotide)n-3'-hydroxyl + 5'-phospho-(deoxyribonucleotide)m = (deoxyribonucleotide)n+m + AMP + diphosphate.</text>
        <dbReference type="EC" id="6.5.1.1"/>
    </reaction>
</comment>
<dbReference type="Gene3D" id="2.40.50.140">
    <property type="entry name" value="Nucleic acid-binding proteins"/>
    <property type="match status" value="1"/>
</dbReference>
<gene>
    <name evidence="6" type="ORF">SAMN04489812_0446</name>
</gene>
<dbReference type="InterPro" id="IPR012309">
    <property type="entry name" value="DNA_ligase_ATP-dep_C"/>
</dbReference>
<dbReference type="GO" id="GO:0005524">
    <property type="term" value="F:ATP binding"/>
    <property type="evidence" value="ECO:0007669"/>
    <property type="project" value="InterPro"/>
</dbReference>
<dbReference type="InterPro" id="IPR016059">
    <property type="entry name" value="DNA_ligase_ATP-dep_CS"/>
</dbReference>